<name>A0A6J7WRK9_9CAUD</name>
<gene>
    <name evidence="1" type="ORF">UFOVP240_14</name>
</gene>
<protein>
    <submittedName>
        <fullName evidence="1">Uncharacterized protein</fullName>
    </submittedName>
</protein>
<dbReference type="InterPro" id="IPR012668">
    <property type="entry name" value="CHP02466"/>
</dbReference>
<accession>A0A6J7WRK9</accession>
<dbReference type="Gene3D" id="2.60.120.620">
    <property type="entry name" value="q2cbj1_9rhob like domain"/>
    <property type="match status" value="1"/>
</dbReference>
<sequence>MIEKLVNVNFKNIGFTSVEYTDEQLKPIWNEVNKIQNDFEHSEKYNKNLAGHIKKEYALKDNLKYMETLMFPAIKEFINNYEWVDHVSKRYDKVFNATTPFSIRLDNLWVNFQKKHEFNPVHRHGGIISFVLWLNIPYMIEDEMKNFPDLSVDSSNAGTFNFHYINTLGQMSTNIISADITYQNMAVIFPAELHHSVNPFYTSDDYRISVSGNWVVG</sequence>
<dbReference type="EMBL" id="LR798293">
    <property type="protein sequence ID" value="CAB5220631.1"/>
    <property type="molecule type" value="Genomic_DNA"/>
</dbReference>
<dbReference type="Pfam" id="PF13759">
    <property type="entry name" value="2OG-FeII_Oxy_5"/>
    <property type="match status" value="1"/>
</dbReference>
<evidence type="ECO:0000313" key="1">
    <source>
        <dbReference type="EMBL" id="CAB5220631.1"/>
    </source>
</evidence>
<reference evidence="1" key="1">
    <citation type="submission" date="2020-05" db="EMBL/GenBank/DDBJ databases">
        <authorList>
            <person name="Chiriac C."/>
            <person name="Salcher M."/>
            <person name="Ghai R."/>
            <person name="Kavagutti S V."/>
        </authorList>
    </citation>
    <scope>NUCLEOTIDE SEQUENCE</scope>
</reference>
<organism evidence="1">
    <name type="scientific">uncultured Caudovirales phage</name>
    <dbReference type="NCBI Taxonomy" id="2100421"/>
    <lineage>
        <taxon>Viruses</taxon>
        <taxon>Duplodnaviria</taxon>
        <taxon>Heunggongvirae</taxon>
        <taxon>Uroviricota</taxon>
        <taxon>Caudoviricetes</taxon>
        <taxon>Peduoviridae</taxon>
        <taxon>Maltschvirus</taxon>
        <taxon>Maltschvirus maltsch</taxon>
    </lineage>
</organism>
<proteinExistence type="predicted"/>